<protein>
    <submittedName>
        <fullName evidence="2">Glycoside hydrolase family 45</fullName>
    </submittedName>
</protein>
<keyword evidence="1" id="KW-0732">Signal</keyword>
<reference evidence="2 3" key="1">
    <citation type="submission" date="2015-11" db="EMBL/GenBank/DDBJ databases">
        <title>Genomic analysis of 38 Legionella species identifies large and diverse effector repertoires.</title>
        <authorList>
            <person name="Burstein D."/>
            <person name="Amaro F."/>
            <person name="Zusman T."/>
            <person name="Lifshitz Z."/>
            <person name="Cohen O."/>
            <person name="Gilbert J.A."/>
            <person name="Pupko T."/>
            <person name="Shuman H.A."/>
            <person name="Segal G."/>
        </authorList>
    </citation>
    <scope>NUCLEOTIDE SEQUENCE [LARGE SCALE GENOMIC DNA]</scope>
    <source>
        <strain evidence="2 3">PX-1-G2-E2</strain>
    </source>
</reference>
<feature type="signal peptide" evidence="1">
    <location>
        <begin position="1"/>
        <end position="27"/>
    </location>
</feature>
<keyword evidence="2" id="KW-0378">Hydrolase</keyword>
<evidence type="ECO:0000313" key="3">
    <source>
        <dbReference type="Proteomes" id="UP000054908"/>
    </source>
</evidence>
<proteinExistence type="predicted"/>
<evidence type="ECO:0000256" key="1">
    <source>
        <dbReference type="SAM" id="SignalP"/>
    </source>
</evidence>
<dbReference type="EMBL" id="LNYL01000050">
    <property type="protein sequence ID" value="KTD24659.1"/>
    <property type="molecule type" value="Genomic_DNA"/>
</dbReference>
<accession>A0A0W0VXB0</accession>
<dbReference type="SUPFAM" id="SSF50685">
    <property type="entry name" value="Barwin-like endoglucanases"/>
    <property type="match status" value="1"/>
</dbReference>
<sequence>MNIKTIIKHLAASVASTCLLPTALLHASLSFIPLTTTTILMPNNGHTVVEYLVTNQTGSIHTFFMLPTDIGVVQNYSDFRHCTNPFVLLPQSSCVLSVLINRNQLLQLNGGPQVCIMPGMSCVQPNPPHTLQVMSLDPNFPYGSSPSGNVCVTSDNFATPETMLGSWAMLTAVSLDSAGGVLPSFMTPSNVVYAVGTAALGDQLGIANCSGGCNQLNGYCFALKFNGKSTYPYMIFQSVNIAANPNSFDIYMAGGGSGAFPQFCSTFWGTGSSINWSNNIENSPSPLCANYFNNFSTINANYSVTYNGQTYYAAQTLQNACQVATTTGFNSQNFSNVSVVPVTCPRSLTQITGIELPSTITTVGNQVIQNLSTLTDNNFATTAITGVSTTQMEDCKTPSSGYCGNVGASVAHYQASISATTTGPILTASPPSTSYCQSNPGASFCSWNNGQSSGSAYCNASASQCISCGNGAKWCTCNGATLIGCQSSILG</sequence>
<dbReference type="STRING" id="466.Lmac_2746"/>
<dbReference type="GO" id="GO:0016787">
    <property type="term" value="F:hydrolase activity"/>
    <property type="evidence" value="ECO:0007669"/>
    <property type="project" value="UniProtKB-KW"/>
</dbReference>
<dbReference type="Proteomes" id="UP000054908">
    <property type="component" value="Unassembled WGS sequence"/>
</dbReference>
<dbReference type="RefSeq" id="WP_058453424.1">
    <property type="nucleotide sequence ID" value="NZ_CAAAIB010000019.1"/>
</dbReference>
<dbReference type="PATRIC" id="fig|466.6.peg.2934"/>
<feature type="chain" id="PRO_5006915163" evidence="1">
    <location>
        <begin position="28"/>
        <end position="491"/>
    </location>
</feature>
<organism evidence="2 3">
    <name type="scientific">Legionella maceachernii</name>
    <dbReference type="NCBI Taxonomy" id="466"/>
    <lineage>
        <taxon>Bacteria</taxon>
        <taxon>Pseudomonadati</taxon>
        <taxon>Pseudomonadota</taxon>
        <taxon>Gammaproteobacteria</taxon>
        <taxon>Legionellales</taxon>
        <taxon>Legionellaceae</taxon>
        <taxon>Legionella</taxon>
    </lineage>
</organism>
<keyword evidence="3" id="KW-1185">Reference proteome</keyword>
<evidence type="ECO:0000313" key="2">
    <source>
        <dbReference type="EMBL" id="KTD24659.1"/>
    </source>
</evidence>
<gene>
    <name evidence="2" type="ORF">Lmac_2746</name>
</gene>
<dbReference type="AlphaFoldDB" id="A0A0W0VXB0"/>
<name>A0A0W0VXB0_9GAMM</name>
<comment type="caution">
    <text evidence="2">The sequence shown here is derived from an EMBL/GenBank/DDBJ whole genome shotgun (WGS) entry which is preliminary data.</text>
</comment>
<dbReference type="InterPro" id="IPR036908">
    <property type="entry name" value="RlpA-like_sf"/>
</dbReference>